<dbReference type="GO" id="GO:0006313">
    <property type="term" value="P:DNA transposition"/>
    <property type="evidence" value="ECO:0007669"/>
    <property type="project" value="InterPro"/>
</dbReference>
<sequence length="161" mass="18510">MSRYRRLLVPGGTYFFTVALANRGASTLVDEIDLLRSVYGAVVAHHPVICEAMVVLPDHIHAVWTLPAGDADFSIRWKKIKGVFSQHCRAQGQVSPSKARRGEKGIWQRRFWEHAIRDSADFQTHVAYCHFNPVKHELAERPEDWPYSTVHRDMREGRYVA</sequence>
<dbReference type="InterPro" id="IPR036515">
    <property type="entry name" value="Transposase_17_sf"/>
</dbReference>
<dbReference type="EMBL" id="FOVP01000041">
    <property type="protein sequence ID" value="SFO40148.1"/>
    <property type="molecule type" value="Genomic_DNA"/>
</dbReference>
<dbReference type="PANTHER" id="PTHR36966">
    <property type="entry name" value="REP-ASSOCIATED TYROSINE TRANSPOSASE"/>
    <property type="match status" value="1"/>
</dbReference>
<dbReference type="SMART" id="SM01321">
    <property type="entry name" value="Y1_Tnp"/>
    <property type="match status" value="1"/>
</dbReference>
<organism evidence="2 3">
    <name type="scientific">Roseovarius lutimaris</name>
    <dbReference type="NCBI Taxonomy" id="1005928"/>
    <lineage>
        <taxon>Bacteria</taxon>
        <taxon>Pseudomonadati</taxon>
        <taxon>Pseudomonadota</taxon>
        <taxon>Alphaproteobacteria</taxon>
        <taxon>Rhodobacterales</taxon>
        <taxon>Roseobacteraceae</taxon>
        <taxon>Roseovarius</taxon>
    </lineage>
</organism>
<dbReference type="RefSeq" id="WP_092842356.1">
    <property type="nucleotide sequence ID" value="NZ_FOVP01000041.1"/>
</dbReference>
<dbReference type="NCBIfam" id="NF047646">
    <property type="entry name" value="REP_Tyr_transpos"/>
    <property type="match status" value="1"/>
</dbReference>
<dbReference type="InterPro" id="IPR052715">
    <property type="entry name" value="RAYT_transposase"/>
</dbReference>
<dbReference type="Gene3D" id="3.30.70.1290">
    <property type="entry name" value="Transposase IS200-like"/>
    <property type="match status" value="1"/>
</dbReference>
<accession>A0A1I5GVV0</accession>
<dbReference type="AlphaFoldDB" id="A0A1I5GVV0"/>
<dbReference type="Proteomes" id="UP000198599">
    <property type="component" value="Unassembled WGS sequence"/>
</dbReference>
<dbReference type="GO" id="GO:0004803">
    <property type="term" value="F:transposase activity"/>
    <property type="evidence" value="ECO:0007669"/>
    <property type="project" value="InterPro"/>
</dbReference>
<feature type="domain" description="Transposase IS200-like" evidence="1">
    <location>
        <begin position="9"/>
        <end position="132"/>
    </location>
</feature>
<dbReference type="PANTHER" id="PTHR36966:SF1">
    <property type="entry name" value="REP-ASSOCIATED TYROSINE TRANSPOSASE"/>
    <property type="match status" value="1"/>
</dbReference>
<evidence type="ECO:0000313" key="2">
    <source>
        <dbReference type="EMBL" id="SFO40148.1"/>
    </source>
</evidence>
<dbReference type="InterPro" id="IPR002686">
    <property type="entry name" value="Transposase_17"/>
</dbReference>
<keyword evidence="3" id="KW-1185">Reference proteome</keyword>
<proteinExistence type="predicted"/>
<protein>
    <submittedName>
        <fullName evidence="2">Putative transposase</fullName>
    </submittedName>
</protein>
<dbReference type="OrthoDB" id="9794403at2"/>
<evidence type="ECO:0000313" key="3">
    <source>
        <dbReference type="Proteomes" id="UP000198599"/>
    </source>
</evidence>
<gene>
    <name evidence="2" type="ORF">SAMN04487859_1419</name>
</gene>
<dbReference type="STRING" id="1005928.SAMN04487859_1419"/>
<reference evidence="3" key="1">
    <citation type="submission" date="2016-10" db="EMBL/GenBank/DDBJ databases">
        <authorList>
            <person name="Varghese N."/>
            <person name="Submissions S."/>
        </authorList>
    </citation>
    <scope>NUCLEOTIDE SEQUENCE [LARGE SCALE GENOMIC DNA]</scope>
    <source>
        <strain evidence="3">DSM 28463</strain>
    </source>
</reference>
<evidence type="ECO:0000259" key="1">
    <source>
        <dbReference type="SMART" id="SM01321"/>
    </source>
</evidence>
<dbReference type="SUPFAM" id="SSF143422">
    <property type="entry name" value="Transposase IS200-like"/>
    <property type="match status" value="1"/>
</dbReference>
<name>A0A1I5GVV0_9RHOB</name>
<dbReference type="GO" id="GO:0043565">
    <property type="term" value="F:sequence-specific DNA binding"/>
    <property type="evidence" value="ECO:0007669"/>
    <property type="project" value="TreeGrafter"/>
</dbReference>